<feature type="domain" description="Amidase" evidence="1">
    <location>
        <begin position="38"/>
        <end position="218"/>
    </location>
</feature>
<dbReference type="Pfam" id="PF01425">
    <property type="entry name" value="Amidase"/>
    <property type="match status" value="2"/>
</dbReference>
<proteinExistence type="predicted"/>
<dbReference type="AlphaFoldDB" id="A0AAF0I582"/>
<dbReference type="InterPro" id="IPR020556">
    <property type="entry name" value="Amidase_CS"/>
</dbReference>
<dbReference type="InterPro" id="IPR000120">
    <property type="entry name" value="Amidase"/>
</dbReference>
<dbReference type="EMBL" id="CP119075">
    <property type="protein sequence ID" value="WED67154.1"/>
    <property type="molecule type" value="Genomic_DNA"/>
</dbReference>
<name>A0AAF0I582_9BACT</name>
<organism evidence="2 3">
    <name type="scientific">Synoicihabitans lomoniglobus</name>
    <dbReference type="NCBI Taxonomy" id="2909285"/>
    <lineage>
        <taxon>Bacteria</taxon>
        <taxon>Pseudomonadati</taxon>
        <taxon>Verrucomicrobiota</taxon>
        <taxon>Opitutia</taxon>
        <taxon>Opitutales</taxon>
        <taxon>Opitutaceae</taxon>
        <taxon>Synoicihabitans</taxon>
    </lineage>
</organism>
<dbReference type="PANTHER" id="PTHR11895">
    <property type="entry name" value="TRANSAMIDASE"/>
    <property type="match status" value="1"/>
</dbReference>
<dbReference type="PANTHER" id="PTHR11895:SF176">
    <property type="entry name" value="AMIDASE AMID-RELATED"/>
    <property type="match status" value="1"/>
</dbReference>
<protein>
    <submittedName>
        <fullName evidence="2">Amidase</fullName>
    </submittedName>
</protein>
<dbReference type="InterPro" id="IPR036928">
    <property type="entry name" value="AS_sf"/>
</dbReference>
<evidence type="ECO:0000259" key="1">
    <source>
        <dbReference type="Pfam" id="PF01425"/>
    </source>
</evidence>
<dbReference type="Gene3D" id="3.90.1300.10">
    <property type="entry name" value="Amidase signature (AS) domain"/>
    <property type="match status" value="1"/>
</dbReference>
<dbReference type="InterPro" id="IPR023631">
    <property type="entry name" value="Amidase_dom"/>
</dbReference>
<reference evidence="2" key="1">
    <citation type="submission" date="2023-03" db="EMBL/GenBank/DDBJ databases">
        <title>Lomoglobus Profundus gen. nov., sp. nov., a novel member of the phylum Verrucomicrobia, isolated from deep-marine sediment of South China Sea.</title>
        <authorList>
            <person name="Ahmad T."/>
            <person name="Ishaq S.E."/>
            <person name="Wang F."/>
        </authorList>
    </citation>
    <scope>NUCLEOTIDE SEQUENCE</scope>
    <source>
        <strain evidence="2">LMO-M01</strain>
    </source>
</reference>
<dbReference type="KEGG" id="slom:PXH66_09850"/>
<accession>A0AAF0I582</accession>
<dbReference type="GO" id="GO:0003824">
    <property type="term" value="F:catalytic activity"/>
    <property type="evidence" value="ECO:0007669"/>
    <property type="project" value="InterPro"/>
</dbReference>
<keyword evidence="3" id="KW-1185">Reference proteome</keyword>
<dbReference type="SUPFAM" id="SSF75304">
    <property type="entry name" value="Amidase signature (AS) enzymes"/>
    <property type="match status" value="1"/>
</dbReference>
<sequence>MDIAAWQALHQEQPDRLISTFRERLPLLSEDQHRAVWAWTTAADTARKPTTSGPLAGVPFAIKDLFHLATVPTRGGGQLPAKTPRRHGALVTDLEATGAFAVGKTHLHEYAYGLTGENPHFGNVAHPQFPDRTSGGSSSGSAAAVAAGIVPLALGTDTGGSLRVPAAYCGLYSWRDVPHDRWISDAMPLAPSFDTAGWLTRSAGDLRRVQESLRGPLPPVATTPRGGYLPAAAMDVSVAPPWDNALGQRAAKFTAETLDEHGDLASAVTGSGQPYSILQSTEAFAVHQTTLDRSKAVYGDAVWARINRGRTWSAAQLEGALVHQLKVKLAFARYFETHDFLIMPVAPSPAPRHTECDQPQRDALLALTTPVSLAGLPALTVPISLPDGLSLGLQIIFPSAHHAALNWVLDRCNNC</sequence>
<evidence type="ECO:0000313" key="2">
    <source>
        <dbReference type="EMBL" id="WED67154.1"/>
    </source>
</evidence>
<evidence type="ECO:0000313" key="3">
    <source>
        <dbReference type="Proteomes" id="UP001218638"/>
    </source>
</evidence>
<gene>
    <name evidence="2" type="ORF">PXH66_09850</name>
</gene>
<dbReference type="RefSeq" id="WP_330931417.1">
    <property type="nucleotide sequence ID" value="NZ_CP119075.1"/>
</dbReference>
<feature type="domain" description="Amidase" evidence="1">
    <location>
        <begin position="290"/>
        <end position="398"/>
    </location>
</feature>
<dbReference type="PROSITE" id="PS00571">
    <property type="entry name" value="AMIDASES"/>
    <property type="match status" value="1"/>
</dbReference>
<dbReference type="Proteomes" id="UP001218638">
    <property type="component" value="Chromosome"/>
</dbReference>